<feature type="transmembrane region" description="Helical" evidence="6">
    <location>
        <begin position="428"/>
        <end position="449"/>
    </location>
</feature>
<keyword evidence="2" id="KW-1003">Cell membrane</keyword>
<sequence>MNDLSNIQPPRWPGRLLRLFCAPHLLEELEGDLHELFAQRRRVYGLKHARARYVRDVFSLARPFALRKEAPKFPQPSVFRTTMIRNYFKIALRNMWKNKGFSAMNITGLVAGITACLMILQYVSFELSFDRFNRDFERIYRVTNDRFQQGKLIQHGTITYPAVAAAMASDFNEVETYTTMANPGTFSLQKDRRIFAEKGVYTDERFLSFFTFPLVAGDFQTALKAPYSIVISETNAKRIFNATPADYAALIGKPIVVDLDTRPYQITGIMKDFPAASHLQHGVLMSFATLPQTWGEWIRNSWESSDVWHYVKLRPGADAAVLTKKLPAFSDRHFQGNKISGSVEQFFLQPLSKAHLFSNYEYEIGQVSNGKAVLTMLIIAVFILLIAWINYINLATARSLERAREVGVRKVAGATKGQLISQFMSESLVLNIVGLALGIVLTLLLQPVLNKLIEKPLSFALLTGSGYGGPVFALAVAGIFLFGILLSGFYPAFALSSFKAVQVLKGSFKRSVKGIWVRQSLVVFQYTASMVLIVGTFIVFKQIQFMREEKLGFDMDQVLVMRGPELTRWDSTSIDRINSFKTELERIPSVQMASASGSVFGNRLSRSFNFRRVGSNDPKGVTFNRMSIDADFFETYKIPLLAGRNFLPTDSNPIGDKVKNAILNESAAKLLGFENAADAAGQKFVFNNKEWDIVGVVSDFHQQSLKHSIEPIVFAPFYTLSGFISVKISASNPAQSIAMVRKKYDEFFPGNSFNYFFMNQRFDEQYKDDRIFGQISSFFSLLAVLIASLGIFGLSSYTIAQRTKEIGVRKVLGATVSGIVALLSKDFLKLVLLAVLIGAPIAWYGVAFWLNDFAYRVEIEWWMFVIAAALSIAIAFVSVSFQSIRAALMNPVKSLRSE</sequence>
<evidence type="ECO:0000256" key="6">
    <source>
        <dbReference type="SAM" id="Phobius"/>
    </source>
</evidence>
<feature type="transmembrane region" description="Helical" evidence="6">
    <location>
        <begin position="778"/>
        <end position="800"/>
    </location>
</feature>
<evidence type="ECO:0000313" key="10">
    <source>
        <dbReference type="Proteomes" id="UP001264980"/>
    </source>
</evidence>
<keyword evidence="10" id="KW-1185">Reference proteome</keyword>
<feature type="domain" description="MacB-like periplasmic core" evidence="8">
    <location>
        <begin position="531"/>
        <end position="728"/>
    </location>
</feature>
<gene>
    <name evidence="9" type="ORF">J2W84_003150</name>
</gene>
<evidence type="ECO:0000256" key="2">
    <source>
        <dbReference type="ARBA" id="ARBA00022475"/>
    </source>
</evidence>
<feature type="transmembrane region" description="Helical" evidence="6">
    <location>
        <begin position="372"/>
        <end position="394"/>
    </location>
</feature>
<dbReference type="InterPro" id="IPR003838">
    <property type="entry name" value="ABC3_permease_C"/>
</dbReference>
<dbReference type="Pfam" id="PF02687">
    <property type="entry name" value="FtsX"/>
    <property type="match status" value="2"/>
</dbReference>
<reference evidence="9 10" key="1">
    <citation type="submission" date="2023-07" db="EMBL/GenBank/DDBJ databases">
        <title>Sorghum-associated microbial communities from plants grown in Nebraska, USA.</title>
        <authorList>
            <person name="Schachtman D."/>
        </authorList>
    </citation>
    <scope>NUCLEOTIDE SEQUENCE [LARGE SCALE GENOMIC DNA]</scope>
    <source>
        <strain evidence="9 10">BE57</strain>
    </source>
</reference>
<keyword evidence="4 6" id="KW-1133">Transmembrane helix</keyword>
<evidence type="ECO:0000256" key="3">
    <source>
        <dbReference type="ARBA" id="ARBA00022692"/>
    </source>
</evidence>
<proteinExistence type="predicted"/>
<dbReference type="PANTHER" id="PTHR30572:SF18">
    <property type="entry name" value="ABC-TYPE MACROLIDE FAMILY EXPORT SYSTEM PERMEASE COMPONENT 2"/>
    <property type="match status" value="1"/>
</dbReference>
<evidence type="ECO:0000313" key="9">
    <source>
        <dbReference type="EMBL" id="MDR6806102.1"/>
    </source>
</evidence>
<feature type="transmembrane region" description="Helical" evidence="6">
    <location>
        <begin position="469"/>
        <end position="495"/>
    </location>
</feature>
<evidence type="ECO:0000259" key="8">
    <source>
        <dbReference type="Pfam" id="PF12704"/>
    </source>
</evidence>
<organism evidence="9 10">
    <name type="scientific">Dyadobacter fermentans</name>
    <dbReference type="NCBI Taxonomy" id="94254"/>
    <lineage>
        <taxon>Bacteria</taxon>
        <taxon>Pseudomonadati</taxon>
        <taxon>Bacteroidota</taxon>
        <taxon>Cytophagia</taxon>
        <taxon>Cytophagales</taxon>
        <taxon>Spirosomataceae</taxon>
        <taxon>Dyadobacter</taxon>
    </lineage>
</organism>
<dbReference type="PANTHER" id="PTHR30572">
    <property type="entry name" value="MEMBRANE COMPONENT OF TRANSPORTER-RELATED"/>
    <property type="match status" value="1"/>
</dbReference>
<dbReference type="Pfam" id="PF12704">
    <property type="entry name" value="MacB_PCD"/>
    <property type="match status" value="2"/>
</dbReference>
<comment type="caution">
    <text evidence="9">The sequence shown here is derived from an EMBL/GenBank/DDBJ whole genome shotgun (WGS) entry which is preliminary data.</text>
</comment>
<evidence type="ECO:0000256" key="5">
    <source>
        <dbReference type="ARBA" id="ARBA00023136"/>
    </source>
</evidence>
<accession>A0ABU1QYM6</accession>
<name>A0ABU1QYM6_9BACT</name>
<evidence type="ECO:0000256" key="4">
    <source>
        <dbReference type="ARBA" id="ARBA00022989"/>
    </source>
</evidence>
<dbReference type="NCBIfam" id="NF038404">
    <property type="entry name" value="perm_prefix_2"/>
    <property type="match status" value="1"/>
</dbReference>
<feature type="transmembrane region" description="Helical" evidence="6">
    <location>
        <begin position="103"/>
        <end position="123"/>
    </location>
</feature>
<feature type="domain" description="ABC3 transporter permease C-terminal" evidence="7">
    <location>
        <begin position="378"/>
        <end position="497"/>
    </location>
</feature>
<feature type="transmembrane region" description="Helical" evidence="6">
    <location>
        <begin position="516"/>
        <end position="540"/>
    </location>
</feature>
<keyword evidence="5 6" id="KW-0472">Membrane</keyword>
<feature type="transmembrane region" description="Helical" evidence="6">
    <location>
        <begin position="830"/>
        <end position="849"/>
    </location>
</feature>
<protein>
    <submittedName>
        <fullName evidence="9">ABC transport system permease protein</fullName>
    </submittedName>
</protein>
<evidence type="ECO:0000256" key="1">
    <source>
        <dbReference type="ARBA" id="ARBA00004651"/>
    </source>
</evidence>
<evidence type="ECO:0000259" key="7">
    <source>
        <dbReference type="Pfam" id="PF02687"/>
    </source>
</evidence>
<feature type="domain" description="ABC3 transporter permease C-terminal" evidence="7">
    <location>
        <begin position="778"/>
        <end position="891"/>
    </location>
</feature>
<dbReference type="Proteomes" id="UP001264980">
    <property type="component" value="Unassembled WGS sequence"/>
</dbReference>
<dbReference type="InterPro" id="IPR050250">
    <property type="entry name" value="Macrolide_Exporter_MacB"/>
</dbReference>
<dbReference type="InterPro" id="IPR047699">
    <property type="entry name" value="Permease_put_prefix"/>
</dbReference>
<dbReference type="InterPro" id="IPR025857">
    <property type="entry name" value="MacB_PCD"/>
</dbReference>
<comment type="subcellular location">
    <subcellularLocation>
        <location evidence="1">Cell membrane</location>
        <topology evidence="1">Multi-pass membrane protein</topology>
    </subcellularLocation>
</comment>
<dbReference type="EMBL" id="JAVDTI010000003">
    <property type="protein sequence ID" value="MDR6806102.1"/>
    <property type="molecule type" value="Genomic_DNA"/>
</dbReference>
<keyword evidence="3 6" id="KW-0812">Transmembrane</keyword>
<dbReference type="RefSeq" id="WP_309984602.1">
    <property type="nucleotide sequence ID" value="NZ_JAVDTI010000003.1"/>
</dbReference>
<feature type="transmembrane region" description="Helical" evidence="6">
    <location>
        <begin position="861"/>
        <end position="881"/>
    </location>
</feature>
<feature type="domain" description="MacB-like periplasmic core" evidence="8">
    <location>
        <begin position="102"/>
        <end position="326"/>
    </location>
</feature>